<dbReference type="Proteomes" id="UP001597549">
    <property type="component" value="Unassembled WGS sequence"/>
</dbReference>
<dbReference type="InterPro" id="IPR012292">
    <property type="entry name" value="Globin/Proto"/>
</dbReference>
<evidence type="ECO:0000313" key="2">
    <source>
        <dbReference type="EMBL" id="MFD2908763.1"/>
    </source>
</evidence>
<dbReference type="RefSeq" id="WP_379806593.1">
    <property type="nucleotide sequence ID" value="NZ_JBHUOL010000012.1"/>
</dbReference>
<protein>
    <recommendedName>
        <fullName evidence="4">Group 1 truncated hemoglobin</fullName>
    </recommendedName>
</protein>
<dbReference type="PROSITE" id="PS51257">
    <property type="entry name" value="PROKAR_LIPOPROTEIN"/>
    <property type="match status" value="1"/>
</dbReference>
<proteinExistence type="predicted"/>
<comment type="caution">
    <text evidence="2">The sequence shown here is derived from an EMBL/GenBank/DDBJ whole genome shotgun (WGS) entry which is preliminary data.</text>
</comment>
<feature type="chain" id="PRO_5046441073" description="Group 1 truncated hemoglobin" evidence="1">
    <location>
        <begin position="23"/>
        <end position="196"/>
    </location>
</feature>
<keyword evidence="1" id="KW-0732">Signal</keyword>
<feature type="signal peptide" evidence="1">
    <location>
        <begin position="1"/>
        <end position="22"/>
    </location>
</feature>
<dbReference type="Gene3D" id="1.10.490.10">
    <property type="entry name" value="Globins"/>
    <property type="match status" value="1"/>
</dbReference>
<dbReference type="EMBL" id="JBHUOL010000012">
    <property type="protein sequence ID" value="MFD2908763.1"/>
    <property type="molecule type" value="Genomic_DNA"/>
</dbReference>
<sequence>MKNLSKLAYLALFIASGTFVTSCSDDDNAVDAPMEPTSLYAKLGGTTKVADPNNPGQMIEQGRLSYRSVVDSTITLIVSDAITDAPGNLSAHFAPVLSEALSGNTTNVAILSKNLTDFFSANTGGGATNTYSGLNMVKTHDPAQNPRMGKKINDTEYDKFIGYIGQSAGLNGVTDPMLIGEVVDVLESLRAPIVQE</sequence>
<name>A0ABW5Z9J0_9FLAO</name>
<evidence type="ECO:0008006" key="4">
    <source>
        <dbReference type="Google" id="ProtNLM"/>
    </source>
</evidence>
<gene>
    <name evidence="2" type="ORF">ACFSX9_08440</name>
</gene>
<evidence type="ECO:0000256" key="1">
    <source>
        <dbReference type="SAM" id="SignalP"/>
    </source>
</evidence>
<keyword evidence="3" id="KW-1185">Reference proteome</keyword>
<evidence type="ECO:0000313" key="3">
    <source>
        <dbReference type="Proteomes" id="UP001597549"/>
    </source>
</evidence>
<organism evidence="2 3">
    <name type="scientific">Flavobacterium ardleyense</name>
    <dbReference type="NCBI Taxonomy" id="2038737"/>
    <lineage>
        <taxon>Bacteria</taxon>
        <taxon>Pseudomonadati</taxon>
        <taxon>Bacteroidota</taxon>
        <taxon>Flavobacteriia</taxon>
        <taxon>Flavobacteriales</taxon>
        <taxon>Flavobacteriaceae</taxon>
        <taxon>Flavobacterium</taxon>
    </lineage>
</organism>
<accession>A0ABW5Z9J0</accession>
<reference evidence="3" key="1">
    <citation type="journal article" date="2019" name="Int. J. Syst. Evol. Microbiol.">
        <title>The Global Catalogue of Microorganisms (GCM) 10K type strain sequencing project: providing services to taxonomists for standard genome sequencing and annotation.</title>
        <authorList>
            <consortium name="The Broad Institute Genomics Platform"/>
            <consortium name="The Broad Institute Genome Sequencing Center for Infectious Disease"/>
            <person name="Wu L."/>
            <person name="Ma J."/>
        </authorList>
    </citation>
    <scope>NUCLEOTIDE SEQUENCE [LARGE SCALE GENOMIC DNA]</scope>
    <source>
        <strain evidence="3">KCTC 52644</strain>
    </source>
</reference>